<reference evidence="1 2" key="1">
    <citation type="submission" date="2019-04" db="EMBL/GenBank/DDBJ databases">
        <title>Draft genome of the big-headed turtle Platysternon megacephalum.</title>
        <authorList>
            <person name="Gong S."/>
        </authorList>
    </citation>
    <scope>NUCLEOTIDE SEQUENCE [LARGE SCALE GENOMIC DNA]</scope>
    <source>
        <strain evidence="1">DO16091913</strain>
        <tissue evidence="1">Muscle</tissue>
    </source>
</reference>
<accession>A0A4D9E5N9</accession>
<proteinExistence type="predicted"/>
<comment type="caution">
    <text evidence="1">The sequence shown here is derived from an EMBL/GenBank/DDBJ whole genome shotgun (WGS) entry which is preliminary data.</text>
</comment>
<dbReference type="Proteomes" id="UP000297703">
    <property type="component" value="Unassembled WGS sequence"/>
</dbReference>
<dbReference type="GO" id="GO:0032259">
    <property type="term" value="P:methylation"/>
    <property type="evidence" value="ECO:0007669"/>
    <property type="project" value="UniProtKB-KW"/>
</dbReference>
<keyword evidence="2" id="KW-1185">Reference proteome</keyword>
<name>A0A4D9E5N9_9SAUR</name>
<protein>
    <submittedName>
        <fullName evidence="1">Protein arginine N-methyltransferase 8</fullName>
    </submittedName>
</protein>
<sequence length="114" mass="12646">MSLGLSFKQPNLMNVPFAIMGDIFCIRYILSPKEHPHLIISATQAHIGESTVKGTRNTFVSTHEFLGTPLFSASQPQPGEGTEHHQTWLTHAACLHVKRGCNWSDNLNLTAAFF</sequence>
<dbReference type="EMBL" id="QXTE01000195">
    <property type="protein sequence ID" value="TFK02313.1"/>
    <property type="molecule type" value="Genomic_DNA"/>
</dbReference>
<dbReference type="GO" id="GO:0008168">
    <property type="term" value="F:methyltransferase activity"/>
    <property type="evidence" value="ECO:0007669"/>
    <property type="project" value="UniProtKB-KW"/>
</dbReference>
<gene>
    <name evidence="1" type="ORF">DR999_PMT15388</name>
</gene>
<organism evidence="1 2">
    <name type="scientific">Platysternon megacephalum</name>
    <name type="common">big-headed turtle</name>
    <dbReference type="NCBI Taxonomy" id="55544"/>
    <lineage>
        <taxon>Eukaryota</taxon>
        <taxon>Metazoa</taxon>
        <taxon>Chordata</taxon>
        <taxon>Craniata</taxon>
        <taxon>Vertebrata</taxon>
        <taxon>Euteleostomi</taxon>
        <taxon>Archelosauria</taxon>
        <taxon>Testudinata</taxon>
        <taxon>Testudines</taxon>
        <taxon>Cryptodira</taxon>
        <taxon>Durocryptodira</taxon>
        <taxon>Testudinoidea</taxon>
        <taxon>Platysternidae</taxon>
        <taxon>Platysternon</taxon>
    </lineage>
</organism>
<dbReference type="AlphaFoldDB" id="A0A4D9E5N9"/>
<keyword evidence="1" id="KW-0489">Methyltransferase</keyword>
<reference evidence="1 2" key="2">
    <citation type="submission" date="2019-04" db="EMBL/GenBank/DDBJ databases">
        <title>The genome sequence of big-headed turtle.</title>
        <authorList>
            <person name="Gong S."/>
        </authorList>
    </citation>
    <scope>NUCLEOTIDE SEQUENCE [LARGE SCALE GENOMIC DNA]</scope>
    <source>
        <strain evidence="1">DO16091913</strain>
        <tissue evidence="1">Muscle</tissue>
    </source>
</reference>
<keyword evidence="1" id="KW-0808">Transferase</keyword>
<evidence type="ECO:0000313" key="2">
    <source>
        <dbReference type="Proteomes" id="UP000297703"/>
    </source>
</evidence>
<evidence type="ECO:0000313" key="1">
    <source>
        <dbReference type="EMBL" id="TFK02313.1"/>
    </source>
</evidence>